<evidence type="ECO:0000313" key="3">
    <source>
        <dbReference type="EMBL" id="RKF66765.1"/>
    </source>
</evidence>
<keyword evidence="2" id="KW-1133">Transmembrane helix</keyword>
<name>A0A420I8T4_9PEZI</name>
<sequence>MKYNIYIFFVSTCSENIFVVLFLSTTSIITEYSLCIGNKMRSLCFHIIYTSIILPLIVAYPNSNQESDSFRTTNSKQLFLRSKGLPSLTTNPRPNPKSKSVRETKKGYKCHGRFYNQAKIKEYEKKFCQINAKQLRRALYVSNVPEPRIPLHIYPELDGRFVWTPISSFFNGVLHQDFIVITKEDCIAYDLITLTKKGFWRTCEIFPKQEDSGDLSDP</sequence>
<keyword evidence="2" id="KW-0812">Transmembrane</keyword>
<comment type="caution">
    <text evidence="3">The sequence shown here is derived from an EMBL/GenBank/DDBJ whole genome shotgun (WGS) entry which is preliminary data.</text>
</comment>
<evidence type="ECO:0000256" key="2">
    <source>
        <dbReference type="SAM" id="Phobius"/>
    </source>
</evidence>
<feature type="transmembrane region" description="Helical" evidence="2">
    <location>
        <begin position="6"/>
        <end position="30"/>
    </location>
</feature>
<dbReference type="Proteomes" id="UP000285405">
    <property type="component" value="Unassembled WGS sequence"/>
</dbReference>
<feature type="region of interest" description="Disordered" evidence="1">
    <location>
        <begin position="84"/>
        <end position="104"/>
    </location>
</feature>
<reference evidence="3 4" key="1">
    <citation type="journal article" date="2018" name="BMC Genomics">
        <title>Comparative genome analyses reveal sequence features reflecting distinct modes of host-adaptation between dicot and monocot powdery mildew.</title>
        <authorList>
            <person name="Wu Y."/>
            <person name="Ma X."/>
            <person name="Pan Z."/>
            <person name="Kale S.D."/>
            <person name="Song Y."/>
            <person name="King H."/>
            <person name="Zhang Q."/>
            <person name="Presley C."/>
            <person name="Deng X."/>
            <person name="Wei C.I."/>
            <person name="Xiao S."/>
        </authorList>
    </citation>
    <scope>NUCLEOTIDE SEQUENCE [LARGE SCALE GENOMIC DNA]</scope>
    <source>
        <strain evidence="3">UCSC1</strain>
    </source>
</reference>
<proteinExistence type="predicted"/>
<organism evidence="3 4">
    <name type="scientific">Golovinomyces cichoracearum</name>
    <dbReference type="NCBI Taxonomy" id="62708"/>
    <lineage>
        <taxon>Eukaryota</taxon>
        <taxon>Fungi</taxon>
        <taxon>Dikarya</taxon>
        <taxon>Ascomycota</taxon>
        <taxon>Pezizomycotina</taxon>
        <taxon>Leotiomycetes</taxon>
        <taxon>Erysiphales</taxon>
        <taxon>Erysiphaceae</taxon>
        <taxon>Golovinomyces</taxon>
    </lineage>
</organism>
<dbReference type="EMBL" id="MCBR01011068">
    <property type="protein sequence ID" value="RKF66765.1"/>
    <property type="molecule type" value="Genomic_DNA"/>
</dbReference>
<accession>A0A420I8T4</accession>
<gene>
    <name evidence="3" type="ORF">GcC1_110020</name>
</gene>
<evidence type="ECO:0000256" key="1">
    <source>
        <dbReference type="SAM" id="MobiDB-lite"/>
    </source>
</evidence>
<evidence type="ECO:0000313" key="4">
    <source>
        <dbReference type="Proteomes" id="UP000285405"/>
    </source>
</evidence>
<keyword evidence="2" id="KW-0472">Membrane</keyword>
<protein>
    <submittedName>
        <fullName evidence="3">Uncharacterized protein</fullName>
    </submittedName>
</protein>
<feature type="transmembrane region" description="Helical" evidence="2">
    <location>
        <begin position="42"/>
        <end position="60"/>
    </location>
</feature>
<dbReference type="AlphaFoldDB" id="A0A420I8T4"/>